<dbReference type="AlphaFoldDB" id="A0A833ST07"/>
<proteinExistence type="predicted"/>
<keyword evidence="3" id="KW-1185">Reference proteome</keyword>
<gene>
    <name evidence="2" type="ORF">GN244_ATG10396</name>
</gene>
<sequence length="303" mass="33933">MGGTSSKPAPHRIEPEATGVEIFQDPTPEASQESSAHKRQKAVAPAQSAATHVVRSVMQEQLPHTNESGVNSEGKQVAKEEKQKKKRKKSKREKNKAPPTLVRAQTQLNELKNVKPLLQQSPQARQQHFQQIQDAYSLDEEAKKPPLSESRSRFFNFESWRKSPQLPSGKDELPKAEPPTSMIRSQSNGVVRPRSRNSVSNEIEDFDDSRDLSDVESIPLPPASRTTAITAPAIVATPTFVSASNKVEYGRPDIQTTPVIRVKTSDRRTPERAKQSVRSQHSDLRLDDVDEDLMQHILTYDDH</sequence>
<feature type="compositionally biased region" description="Basic residues" evidence="1">
    <location>
        <begin position="84"/>
        <end position="94"/>
    </location>
</feature>
<evidence type="ECO:0000313" key="3">
    <source>
        <dbReference type="Proteomes" id="UP000602510"/>
    </source>
</evidence>
<dbReference type="Proteomes" id="UP000602510">
    <property type="component" value="Unassembled WGS sequence"/>
</dbReference>
<feature type="compositionally biased region" description="Basic and acidic residues" evidence="1">
    <location>
        <begin position="140"/>
        <end position="152"/>
    </location>
</feature>
<name>A0A833ST07_PHYIN</name>
<dbReference type="EMBL" id="WSZM01000237">
    <property type="protein sequence ID" value="KAF4037659.1"/>
    <property type="molecule type" value="Genomic_DNA"/>
</dbReference>
<accession>A0A833ST07</accession>
<reference evidence="2" key="1">
    <citation type="submission" date="2020-04" db="EMBL/GenBank/DDBJ databases">
        <title>Hybrid Assembly of Korean Phytophthora infestans isolates.</title>
        <authorList>
            <person name="Prokchorchik M."/>
            <person name="Lee Y."/>
            <person name="Seo J."/>
            <person name="Cho J.-H."/>
            <person name="Park Y.-E."/>
            <person name="Jang D.-C."/>
            <person name="Im J.-S."/>
            <person name="Choi J.-G."/>
            <person name="Park H.-J."/>
            <person name="Lee G.-B."/>
            <person name="Lee Y.-G."/>
            <person name="Hong S.-Y."/>
            <person name="Cho K."/>
            <person name="Sohn K.H."/>
        </authorList>
    </citation>
    <scope>NUCLEOTIDE SEQUENCE</scope>
    <source>
        <strain evidence="2">KR_1_A1</strain>
    </source>
</reference>
<comment type="caution">
    <text evidence="2">The sequence shown here is derived from an EMBL/GenBank/DDBJ whole genome shotgun (WGS) entry which is preliminary data.</text>
</comment>
<evidence type="ECO:0000256" key="1">
    <source>
        <dbReference type="SAM" id="MobiDB-lite"/>
    </source>
</evidence>
<feature type="compositionally biased region" description="Polar residues" evidence="1">
    <location>
        <begin position="58"/>
        <end position="74"/>
    </location>
</feature>
<evidence type="ECO:0000313" key="2">
    <source>
        <dbReference type="EMBL" id="KAF4037659.1"/>
    </source>
</evidence>
<feature type="compositionally biased region" description="Polar residues" evidence="1">
    <location>
        <begin position="118"/>
        <end position="134"/>
    </location>
</feature>
<organism evidence="2 3">
    <name type="scientific">Phytophthora infestans</name>
    <name type="common">Potato late blight agent</name>
    <name type="synonym">Botrytis infestans</name>
    <dbReference type="NCBI Taxonomy" id="4787"/>
    <lineage>
        <taxon>Eukaryota</taxon>
        <taxon>Sar</taxon>
        <taxon>Stramenopiles</taxon>
        <taxon>Oomycota</taxon>
        <taxon>Peronosporomycetes</taxon>
        <taxon>Peronosporales</taxon>
        <taxon>Peronosporaceae</taxon>
        <taxon>Phytophthora</taxon>
    </lineage>
</organism>
<feature type="compositionally biased region" description="Basic and acidic residues" evidence="1">
    <location>
        <begin position="263"/>
        <end position="283"/>
    </location>
</feature>
<feature type="region of interest" description="Disordered" evidence="1">
    <location>
        <begin position="1"/>
        <end position="223"/>
    </location>
</feature>
<feature type="region of interest" description="Disordered" evidence="1">
    <location>
        <begin position="258"/>
        <end position="283"/>
    </location>
</feature>
<protein>
    <submittedName>
        <fullName evidence="2">Uncharacterized protein</fullName>
    </submittedName>
</protein>